<evidence type="ECO:0000256" key="5">
    <source>
        <dbReference type="ARBA" id="ARBA00022747"/>
    </source>
</evidence>
<gene>
    <name evidence="10" type="ORF">CA615_04715</name>
</gene>
<dbReference type="InterPro" id="IPR011639">
    <property type="entry name" value="MethylTrfase_TaqI-like_dom"/>
</dbReference>
<protein>
    <recommendedName>
        <fullName evidence="1">site-specific DNA-methyltransferase (adenine-specific)</fullName>
        <ecNumber evidence="1">2.1.1.72</ecNumber>
    </recommendedName>
</protein>
<dbReference type="Proteomes" id="UP000248557">
    <property type="component" value="Unassembled WGS sequence"/>
</dbReference>
<evidence type="ECO:0000259" key="9">
    <source>
        <dbReference type="Pfam" id="PF12950"/>
    </source>
</evidence>
<dbReference type="Pfam" id="PF07669">
    <property type="entry name" value="Eco57I"/>
    <property type="match status" value="1"/>
</dbReference>
<dbReference type="SUPFAM" id="SSF53335">
    <property type="entry name" value="S-adenosyl-L-methionine-dependent methyltransferases"/>
    <property type="match status" value="1"/>
</dbReference>
<dbReference type="InterPro" id="IPR050953">
    <property type="entry name" value="N4_N6_ade-DNA_methylase"/>
</dbReference>
<feature type="domain" description="TaqI-like C-terminal specificity" evidence="9">
    <location>
        <begin position="642"/>
        <end position="794"/>
    </location>
</feature>
<comment type="caution">
    <text evidence="10">The sequence shown here is derived from an EMBL/GenBank/DDBJ whole genome shotgun (WGS) entry which is preliminary data.</text>
</comment>
<dbReference type="InterPro" id="IPR025931">
    <property type="entry name" value="TaqI_C"/>
</dbReference>
<keyword evidence="3" id="KW-0808">Transferase</keyword>
<evidence type="ECO:0000259" key="8">
    <source>
        <dbReference type="Pfam" id="PF07669"/>
    </source>
</evidence>
<evidence type="ECO:0000256" key="3">
    <source>
        <dbReference type="ARBA" id="ARBA00022679"/>
    </source>
</evidence>
<dbReference type="GO" id="GO:0032259">
    <property type="term" value="P:methylation"/>
    <property type="evidence" value="ECO:0007669"/>
    <property type="project" value="UniProtKB-KW"/>
</dbReference>
<dbReference type="InterPro" id="IPR002052">
    <property type="entry name" value="DNA_methylase_N6_adenine_CS"/>
</dbReference>
<sequence>METDKDPAYQVRRYGWSAGLKLSILTDFETLAIYETTSKPDKNHNPKIARIAFYHYTEYIDKWDEIAHLFSKTSVLQGTFDNYVENHQEIQKGTSDVDDEFLKLIEQWREKLAKNIALRNTTLTIDDLNYAVQIIIDRVIFLRISEDRGIERYGTLQKILDKPDIYNNFCEICKRADKEYNSGLFHFTEEETNDITVDTYTLDLTIDDKIFKEIIKNLYYPNSPYEFSVLPLEILGQVYERFLGKTIRLTKGHHAKVEEKPEVKKVGGVYYTPTHVTKYIVKHTLGEAIKNKTPNEISKIKVLDPSCGSGSFLLQAYNYLLKYHLDYYSNLTRPPKNVIYTYKGNTYLTINEKKRILINNIYGVDIDPLAVEVTKLSLLLKVLEDQNKDQLEQQRTLIPERTLPNLKNNIKCGNSLISTDVYEKEYKTIDEPNMAHPFDYAKEFPSNGEFDIIIGNPPYVRQQSIKDMKPYLKDKYELYVGRADKYVYFFEKSLKLLKDNGYLGYICSDKYTKTDYGKKLRNKLSSKTTILRYNQCENVFNANVNTAIIILRKKEPKNNKIYINSNYYLNQKELTSSQWAIDSEKALLLKNKLLEEGIPIKKIKSIFINQGIKSGHNKSFILTNETRKKLITEDFRNKNIIKPLLKGKDVKQYHITNNGLYLLYIPWNFQINEYSSIKNYLKQFETELKNRAEVKLKKYEWYCLHRYASGYKEDFQKDKIIFGEIVQEPHFYYDEDNYYTDATTFILTSTSYNLKYLTAILNSNVLFWFMKKISGGFGINGVRYKKIDIMELPLPQNTYNKTLEKKVCVIQKLYKDLDCANNPNTQKDLQQRITILEEQINRIVYELYNLTDDEIRIIEDDLS</sequence>
<dbReference type="PRINTS" id="PR00507">
    <property type="entry name" value="N12N6MTFRASE"/>
</dbReference>
<dbReference type="AlphaFoldDB" id="A0A328Q838"/>
<reference evidence="10 11" key="1">
    <citation type="submission" date="2017-05" db="EMBL/GenBank/DDBJ databases">
        <title>Host range expansion of the Methanosphaera genus to humans and monogastric animals involves recent and extensive reduction in genome content.</title>
        <authorList>
            <person name="Hoedt E.C."/>
            <person name="Volmer J.G."/>
            <person name="Parks D.H."/>
            <person name="Rosewarne C.P."/>
            <person name="Denman S.E."/>
            <person name="Mcsweeney C.S."/>
            <person name="O Cuiv P."/>
            <person name="Hugenholtz P."/>
            <person name="Tyson G.W."/>
            <person name="Morrison M."/>
        </authorList>
    </citation>
    <scope>NUCLEOTIDE SEQUENCE [LARGE SCALE GENOMIC DNA]</scope>
    <source>
        <strain evidence="10 11">PA5</strain>
    </source>
</reference>
<dbReference type="EMBL" id="NGJK01000059">
    <property type="protein sequence ID" value="RAP02969.1"/>
    <property type="molecule type" value="Genomic_DNA"/>
</dbReference>
<dbReference type="Pfam" id="PF12950">
    <property type="entry name" value="TaqI_C"/>
    <property type="match status" value="1"/>
</dbReference>
<evidence type="ECO:0000313" key="10">
    <source>
        <dbReference type="EMBL" id="RAP02969.1"/>
    </source>
</evidence>
<evidence type="ECO:0000313" key="11">
    <source>
        <dbReference type="Proteomes" id="UP000248557"/>
    </source>
</evidence>
<dbReference type="PROSITE" id="PS00092">
    <property type="entry name" value="N6_MTASE"/>
    <property type="match status" value="1"/>
</dbReference>
<name>A0A328Q838_9EURY</name>
<keyword evidence="2" id="KW-0489">Methyltransferase</keyword>
<evidence type="ECO:0000256" key="4">
    <source>
        <dbReference type="ARBA" id="ARBA00022691"/>
    </source>
</evidence>
<dbReference type="PANTHER" id="PTHR33841">
    <property type="entry name" value="DNA METHYLTRANSFERASE YEEA-RELATED"/>
    <property type="match status" value="1"/>
</dbReference>
<dbReference type="Gene3D" id="3.40.50.150">
    <property type="entry name" value="Vaccinia Virus protein VP39"/>
    <property type="match status" value="1"/>
</dbReference>
<dbReference type="InterPro" id="IPR029063">
    <property type="entry name" value="SAM-dependent_MTases_sf"/>
</dbReference>
<organism evidence="10 11">
    <name type="scientific">Methanosphaera stadtmanae</name>
    <dbReference type="NCBI Taxonomy" id="2317"/>
    <lineage>
        <taxon>Archaea</taxon>
        <taxon>Methanobacteriati</taxon>
        <taxon>Methanobacteriota</taxon>
        <taxon>Methanomada group</taxon>
        <taxon>Methanobacteria</taxon>
        <taxon>Methanobacteriales</taxon>
        <taxon>Methanobacteriaceae</taxon>
        <taxon>Methanosphaera</taxon>
    </lineage>
</organism>
<dbReference type="EC" id="2.1.1.72" evidence="1"/>
<dbReference type="GO" id="GO:0003677">
    <property type="term" value="F:DNA binding"/>
    <property type="evidence" value="ECO:0007669"/>
    <property type="project" value="UniProtKB-KW"/>
</dbReference>
<evidence type="ECO:0000256" key="2">
    <source>
        <dbReference type="ARBA" id="ARBA00022603"/>
    </source>
</evidence>
<dbReference type="GO" id="GO:0009307">
    <property type="term" value="P:DNA restriction-modification system"/>
    <property type="evidence" value="ECO:0007669"/>
    <property type="project" value="UniProtKB-KW"/>
</dbReference>
<proteinExistence type="predicted"/>
<keyword evidence="6" id="KW-0238">DNA-binding</keyword>
<feature type="domain" description="Type II methyltransferase M.TaqI-like" evidence="8">
    <location>
        <begin position="359"/>
        <end position="536"/>
    </location>
</feature>
<evidence type="ECO:0000256" key="1">
    <source>
        <dbReference type="ARBA" id="ARBA00011900"/>
    </source>
</evidence>
<dbReference type="PANTHER" id="PTHR33841:SF1">
    <property type="entry name" value="DNA METHYLTRANSFERASE A"/>
    <property type="match status" value="1"/>
</dbReference>
<comment type="catalytic activity">
    <reaction evidence="7">
        <text>a 2'-deoxyadenosine in DNA + S-adenosyl-L-methionine = an N(6)-methyl-2'-deoxyadenosine in DNA + S-adenosyl-L-homocysteine + H(+)</text>
        <dbReference type="Rhea" id="RHEA:15197"/>
        <dbReference type="Rhea" id="RHEA-COMP:12418"/>
        <dbReference type="Rhea" id="RHEA-COMP:12419"/>
        <dbReference type="ChEBI" id="CHEBI:15378"/>
        <dbReference type="ChEBI" id="CHEBI:57856"/>
        <dbReference type="ChEBI" id="CHEBI:59789"/>
        <dbReference type="ChEBI" id="CHEBI:90615"/>
        <dbReference type="ChEBI" id="CHEBI:90616"/>
        <dbReference type="EC" id="2.1.1.72"/>
    </reaction>
</comment>
<dbReference type="GO" id="GO:0009007">
    <property type="term" value="F:site-specific DNA-methyltransferase (adenine-specific) activity"/>
    <property type="evidence" value="ECO:0007669"/>
    <property type="project" value="UniProtKB-EC"/>
</dbReference>
<evidence type="ECO:0000256" key="6">
    <source>
        <dbReference type="ARBA" id="ARBA00023125"/>
    </source>
</evidence>
<accession>A0A328Q838</accession>
<keyword evidence="5" id="KW-0680">Restriction system</keyword>
<evidence type="ECO:0000256" key="7">
    <source>
        <dbReference type="ARBA" id="ARBA00047942"/>
    </source>
</evidence>
<keyword evidence="4" id="KW-0949">S-adenosyl-L-methionine</keyword>